<comment type="caution">
    <text evidence="2">The sequence shown here is derived from an EMBL/GenBank/DDBJ whole genome shotgun (WGS) entry which is preliminary data.</text>
</comment>
<dbReference type="InterPro" id="IPR002514">
    <property type="entry name" value="Transposase_8"/>
</dbReference>
<dbReference type="Pfam" id="PF01527">
    <property type="entry name" value="HTH_Tnp_1"/>
    <property type="match status" value="1"/>
</dbReference>
<dbReference type="SUPFAM" id="SSF46689">
    <property type="entry name" value="Homeodomain-like"/>
    <property type="match status" value="1"/>
</dbReference>
<protein>
    <submittedName>
        <fullName evidence="2">Transposase</fullName>
    </submittedName>
</protein>
<feature type="coiled-coil region" evidence="1">
    <location>
        <begin position="56"/>
        <end position="86"/>
    </location>
</feature>
<name>A0ABS0A070_9FIRM</name>
<evidence type="ECO:0000313" key="2">
    <source>
        <dbReference type="EMBL" id="MBF4696102.1"/>
    </source>
</evidence>
<sequence length="95" mass="11232">MSNKRYPTELRDKILRLHLEDGRTIKSLTKEYDLGSGTLKYWLDKHREECKSNPELQSQTDAMKEIQRLKKELAEAKKENDFLKKAATFFAKEID</sequence>
<reference evidence="2 3" key="1">
    <citation type="submission" date="2020-11" db="EMBL/GenBank/DDBJ databases">
        <title>Fusibacter basophilias sp. nov.</title>
        <authorList>
            <person name="Qiu D."/>
        </authorList>
    </citation>
    <scope>NUCLEOTIDE SEQUENCE [LARGE SCALE GENOMIC DNA]</scope>
    <source>
        <strain evidence="2 3">Q10-2</strain>
    </source>
</reference>
<gene>
    <name evidence="2" type="ORF">ISU02_23635</name>
</gene>
<dbReference type="EMBL" id="JADKNH010000039">
    <property type="protein sequence ID" value="MBF4696102.1"/>
    <property type="molecule type" value="Genomic_DNA"/>
</dbReference>
<dbReference type="RefSeq" id="WP_194704337.1">
    <property type="nucleotide sequence ID" value="NZ_JADKNH010000039.1"/>
</dbReference>
<dbReference type="InterPro" id="IPR009057">
    <property type="entry name" value="Homeodomain-like_sf"/>
</dbReference>
<keyword evidence="1" id="KW-0175">Coiled coil</keyword>
<dbReference type="Proteomes" id="UP000614200">
    <property type="component" value="Unassembled WGS sequence"/>
</dbReference>
<dbReference type="Gene3D" id="1.10.10.60">
    <property type="entry name" value="Homeodomain-like"/>
    <property type="match status" value="1"/>
</dbReference>
<keyword evidence="3" id="KW-1185">Reference proteome</keyword>
<evidence type="ECO:0000313" key="3">
    <source>
        <dbReference type="Proteomes" id="UP000614200"/>
    </source>
</evidence>
<proteinExistence type="predicted"/>
<organism evidence="2 3">
    <name type="scientific">Fusibacter ferrireducens</name>
    <dbReference type="NCBI Taxonomy" id="2785058"/>
    <lineage>
        <taxon>Bacteria</taxon>
        <taxon>Bacillati</taxon>
        <taxon>Bacillota</taxon>
        <taxon>Clostridia</taxon>
        <taxon>Eubacteriales</taxon>
        <taxon>Eubacteriales Family XII. Incertae Sedis</taxon>
        <taxon>Fusibacter</taxon>
    </lineage>
</organism>
<evidence type="ECO:0000256" key="1">
    <source>
        <dbReference type="SAM" id="Coils"/>
    </source>
</evidence>
<accession>A0ABS0A070</accession>